<evidence type="ECO:0000256" key="9">
    <source>
        <dbReference type="PROSITE-ProRule" id="PRU10125"/>
    </source>
</evidence>
<comment type="catalytic activity">
    <reaction evidence="7 8">
        <text>(2S,6S)-2,6-diaminopimelate = meso-2,6-diaminopimelate</text>
        <dbReference type="Rhea" id="RHEA:15393"/>
        <dbReference type="ChEBI" id="CHEBI:57609"/>
        <dbReference type="ChEBI" id="CHEBI:57791"/>
        <dbReference type="EC" id="5.1.1.7"/>
    </reaction>
</comment>
<feature type="binding site" evidence="8">
    <location>
        <begin position="202"/>
        <end position="203"/>
    </location>
    <ligand>
        <name>substrate</name>
    </ligand>
</feature>
<comment type="caution">
    <text evidence="8">Lacks conserved residue(s) required for the propagation of feature annotation.</text>
</comment>
<dbReference type="UniPathway" id="UPA00034">
    <property type="reaction ID" value="UER00025"/>
</dbReference>
<dbReference type="STRING" id="1300341.I595_606"/>
<comment type="caution">
    <text evidence="10">The sequence shown here is derived from an EMBL/GenBank/DDBJ whole genome shotgun (WGS) entry which is preliminary data.</text>
</comment>
<dbReference type="Pfam" id="PF01678">
    <property type="entry name" value="DAP_epimerase"/>
    <property type="match status" value="2"/>
</dbReference>
<evidence type="ECO:0000313" key="10">
    <source>
        <dbReference type="EMBL" id="KPM33700.1"/>
    </source>
</evidence>
<evidence type="ECO:0000256" key="3">
    <source>
        <dbReference type="ARBA" id="ARBA00013080"/>
    </source>
</evidence>
<evidence type="ECO:0000313" key="11">
    <source>
        <dbReference type="Proteomes" id="UP000050280"/>
    </source>
</evidence>
<evidence type="ECO:0000256" key="1">
    <source>
        <dbReference type="ARBA" id="ARBA00005196"/>
    </source>
</evidence>
<keyword evidence="8" id="KW-0963">Cytoplasm</keyword>
<dbReference type="SUPFAM" id="SSF54506">
    <property type="entry name" value="Diaminopimelate epimerase-like"/>
    <property type="match status" value="2"/>
</dbReference>
<keyword evidence="11" id="KW-1185">Reference proteome</keyword>
<feature type="binding site" evidence="8">
    <location>
        <position position="17"/>
    </location>
    <ligand>
        <name>substrate</name>
    </ligand>
</feature>
<feature type="active site" evidence="9">
    <location>
        <position position="78"/>
    </location>
</feature>
<dbReference type="InterPro" id="IPR018510">
    <property type="entry name" value="DAP_epimerase_AS"/>
</dbReference>
<protein>
    <recommendedName>
        <fullName evidence="3 8">Diaminopimelate epimerase</fullName>
        <shortName evidence="8">DAP epimerase</shortName>
        <ecNumber evidence="3 8">5.1.1.7</ecNumber>
    </recommendedName>
    <alternativeName>
        <fullName evidence="8">PLP-independent amino acid racemase</fullName>
    </alternativeName>
</protein>
<dbReference type="GO" id="GO:0005829">
    <property type="term" value="C:cytosol"/>
    <property type="evidence" value="ECO:0007669"/>
    <property type="project" value="TreeGrafter"/>
</dbReference>
<dbReference type="EMBL" id="LDJX01000001">
    <property type="protein sequence ID" value="KPM33700.1"/>
    <property type="molecule type" value="Genomic_DNA"/>
</dbReference>
<dbReference type="PANTHER" id="PTHR31689:SF0">
    <property type="entry name" value="DIAMINOPIMELATE EPIMERASE"/>
    <property type="match status" value="1"/>
</dbReference>
<feature type="binding site" evidence="8">
    <location>
        <begin position="191"/>
        <end position="192"/>
    </location>
    <ligand>
        <name>substrate</name>
    </ligand>
</feature>
<comment type="pathway">
    <text evidence="1 8">Amino-acid biosynthesis; L-lysine biosynthesis via DAP pathway; DL-2,6-diaminopimelate from LL-2,6-diaminopimelate: step 1/1.</text>
</comment>
<dbReference type="Proteomes" id="UP000050280">
    <property type="component" value="Unassembled WGS sequence"/>
</dbReference>
<evidence type="ECO:0000256" key="8">
    <source>
        <dbReference type="HAMAP-Rule" id="MF_00197"/>
    </source>
</evidence>
<keyword evidence="4 8" id="KW-0028">Amino-acid biosynthesis</keyword>
<feature type="binding site" evidence="8">
    <location>
        <position position="69"/>
    </location>
    <ligand>
        <name>substrate</name>
    </ligand>
</feature>
<proteinExistence type="inferred from homology"/>
<feature type="site" description="Could be important to modulate the pK values of the two catalytic cysteine residues" evidence="8">
    <location>
        <position position="191"/>
    </location>
</feature>
<evidence type="ECO:0000256" key="7">
    <source>
        <dbReference type="ARBA" id="ARBA00051712"/>
    </source>
</evidence>
<evidence type="ECO:0000256" key="2">
    <source>
        <dbReference type="ARBA" id="ARBA00010219"/>
    </source>
</evidence>
<dbReference type="GO" id="GO:0009089">
    <property type="term" value="P:lysine biosynthetic process via diaminopimelate"/>
    <property type="evidence" value="ECO:0007669"/>
    <property type="project" value="UniProtKB-UniRule"/>
</dbReference>
<comment type="subcellular location">
    <subcellularLocation>
        <location evidence="8">Cytoplasm</location>
    </subcellularLocation>
</comment>
<evidence type="ECO:0000256" key="6">
    <source>
        <dbReference type="ARBA" id="ARBA00023235"/>
    </source>
</evidence>
<dbReference type="Gene3D" id="3.10.310.10">
    <property type="entry name" value="Diaminopimelate Epimerase, Chain A, domain 1"/>
    <property type="match status" value="2"/>
</dbReference>
<comment type="function">
    <text evidence="8">Catalyzes the stereoinversion of LL-2,6-diaminopimelate (L,L-DAP) to meso-diaminopimelate (meso-DAP), a precursor of L-lysine and an essential component of the bacterial peptidoglycan.</text>
</comment>
<dbReference type="RefSeq" id="WP_054557850.1">
    <property type="nucleotide sequence ID" value="NZ_LDJX01000001.1"/>
</dbReference>
<evidence type="ECO:0000256" key="5">
    <source>
        <dbReference type="ARBA" id="ARBA00023154"/>
    </source>
</evidence>
<feature type="active site" description="Proton acceptor" evidence="8">
    <location>
        <position position="201"/>
    </location>
</feature>
<sequence>MDDTKTIPFYKYQGTGNDFILVDNRHLQFPKNDTKYIRFLCDRKFGIGADGFILLENDKLSDFKMVYYNADGNQSSMCGNGGRCIVAFANQLGIVKDKACFNAIDGLHRATIKDKVVSLDMMEVKEVTQRAKAYFLNTGSPHHVQLVDSLTDFNVVKEGAKLRYGLYGEVGSNINFVAPVEGNRFSVRTYERGVEDETLSCGTGVTAVALAMFHAEMAKTNIIEIETPGGELTVSFDHDLEGFKNIVLSGPATFVFQGEIAV</sequence>
<dbReference type="InterPro" id="IPR001653">
    <property type="entry name" value="DAP_epimerase_DapF"/>
</dbReference>
<dbReference type="EC" id="5.1.1.7" evidence="3 8"/>
<keyword evidence="5 8" id="KW-0457">Lysine biosynthesis</keyword>
<evidence type="ECO:0000256" key="4">
    <source>
        <dbReference type="ARBA" id="ARBA00022605"/>
    </source>
</evidence>
<comment type="similarity">
    <text evidence="2 8">Belongs to the diaminopimelate epimerase family.</text>
</comment>
<dbReference type="NCBIfam" id="TIGR00652">
    <property type="entry name" value="DapF"/>
    <property type="match status" value="1"/>
</dbReference>
<feature type="binding site" evidence="8">
    <location>
        <begin position="79"/>
        <end position="80"/>
    </location>
    <ligand>
        <name>substrate</name>
    </ligand>
</feature>
<feature type="active site" description="Proton donor" evidence="8">
    <location>
        <position position="78"/>
    </location>
</feature>
<name>A0A0N8H4L4_9FLAO</name>
<dbReference type="OrthoDB" id="9805408at2"/>
<dbReference type="PANTHER" id="PTHR31689">
    <property type="entry name" value="DIAMINOPIMELATE EPIMERASE, CHLOROPLASTIC"/>
    <property type="match status" value="1"/>
</dbReference>
<keyword evidence="6 8" id="KW-0413">Isomerase</keyword>
<feature type="binding site" evidence="8">
    <location>
        <position position="173"/>
    </location>
    <ligand>
        <name>substrate</name>
    </ligand>
</feature>
<comment type="subunit">
    <text evidence="8">Homodimer.</text>
</comment>
<organism evidence="10 11">
    <name type="scientific">Croceitalea dokdonensis DOKDO 023</name>
    <dbReference type="NCBI Taxonomy" id="1300341"/>
    <lineage>
        <taxon>Bacteria</taxon>
        <taxon>Pseudomonadati</taxon>
        <taxon>Bacteroidota</taxon>
        <taxon>Flavobacteriia</taxon>
        <taxon>Flavobacteriales</taxon>
        <taxon>Flavobacteriaceae</taxon>
        <taxon>Croceitalea</taxon>
    </lineage>
</organism>
<gene>
    <name evidence="8" type="primary">dapF</name>
    <name evidence="10" type="ORF">I595_606</name>
</gene>
<reference evidence="10 11" key="1">
    <citation type="submission" date="2015-09" db="EMBL/GenBank/DDBJ databases">
        <title>Genome sequence of the marine flavobacterium Croceitalea dokdonensis DOKDO 023 that contains proton- and sodium-pumping rhodopsins.</title>
        <authorList>
            <person name="Kwon S.-K."/>
            <person name="Lee H.K."/>
            <person name="Kwak M.-J."/>
            <person name="Kim J.F."/>
        </authorList>
    </citation>
    <scope>NUCLEOTIDE SEQUENCE [LARGE SCALE GENOMIC DNA]</scope>
    <source>
        <strain evidence="10 11">DOKDO 023</strain>
    </source>
</reference>
<dbReference type="HAMAP" id="MF_00197">
    <property type="entry name" value="DAP_epimerase"/>
    <property type="match status" value="1"/>
</dbReference>
<accession>A0A0N8H4L4</accession>
<dbReference type="GO" id="GO:0008837">
    <property type="term" value="F:diaminopimelate epimerase activity"/>
    <property type="evidence" value="ECO:0007669"/>
    <property type="project" value="UniProtKB-UniRule"/>
</dbReference>
<dbReference type="PATRIC" id="fig|1300341.3.peg.599"/>
<dbReference type="AlphaFoldDB" id="A0A0N8H4L4"/>
<feature type="site" description="Could be important to modulate the pK values of the two catalytic cysteine residues" evidence="8">
    <location>
        <position position="142"/>
    </location>
</feature>
<dbReference type="PROSITE" id="PS01326">
    <property type="entry name" value="DAP_EPIMERASE"/>
    <property type="match status" value="1"/>
</dbReference>